<evidence type="ECO:0000259" key="16">
    <source>
        <dbReference type="PROSITE" id="PS51366"/>
    </source>
</evidence>
<comment type="subunit">
    <text evidence="13">Interacts with the serine/threonine protein kinases MKNK1 and MKNK2. Binds EIF4A and EIF3. Interacts with MIF4GD. Interacts with DAZAP2.</text>
</comment>
<keyword evidence="7" id="KW-0832">Ubl conjugation</keyword>
<sequence>MYAQLCKRLSEEAPNFESPDQPTSFRVLLLNKCKLEFENRAAALEYNGASCNNFAGSEEEDERRQIAKRKMLGNIKFIGELGKLEILSENILHLCIKELLVRRGDDFCEDLECLCQILRTCGRILDTDKETILGKNLMNQYFGRMRMFAENQDLQPRIRFMLRDVIDLRENGWVPRKAIVVEGPMPINQIKPVDDDRPVAFRRDRNHDRDNDRSNISDLFRHPMKTRSGLDDMLMGISLSPSAPSLIPTVPPFGAHNGFSSQRDGSYRGHNNQRSGAYNYNNQRGQYKHNQNNSNSQFNQSNKDLAPRFKKSNLIVGKEEMADVELRPNSMLITKASSLKSNNMMNNNKTMEPNFAPSTIKQPPSTLLKDPLPIKQVPAEKPKQSKKDKGPNKEEVLKKFNTLIEEFWKGEVDLKQAINSYKEHKVPDKFAKEMVLSGLSNALEKSDVEQEKLIRFLSNLKEDNLISGNTVQDAFKSLCNVLEERENEINKVTTAASVLFATAICEHLVPLSDVANLTENGAHHPLFLLVLQNIHKKRGKSELSEMFGKSKINLMSQLPDCDKTKERLSEILEERDLTFLYPLLRIQADLARQLQADPNPQAFYKWIKENLEPSNFNDPGFINALMTVLLKYITQESSACGDEKAIIEKENGLLKRYQPILHAFLRDKSSLQLVALYSLQMHFHSLGFPRGQLLRWFNALYDMEIVDEEAFLNWKEDVTDAYPGKGNALFQVNQWLTWLQEAESEEEEGDD</sequence>
<evidence type="ECO:0000256" key="12">
    <source>
        <dbReference type="ARBA" id="ARBA00040449"/>
    </source>
</evidence>
<protein>
    <recommendedName>
        <fullName evidence="12">Eukaryotic translation initiation factor 4 gamma 2</fullName>
    </recommendedName>
</protein>
<feature type="domain" description="MI" evidence="16">
    <location>
        <begin position="395"/>
        <end position="519"/>
    </location>
</feature>
<dbReference type="GO" id="GO:0003729">
    <property type="term" value="F:mRNA binding"/>
    <property type="evidence" value="ECO:0007669"/>
    <property type="project" value="TreeGrafter"/>
</dbReference>
<feature type="compositionally biased region" description="Polar residues" evidence="14">
    <location>
        <begin position="356"/>
        <end position="365"/>
    </location>
</feature>
<dbReference type="OrthoDB" id="514777at2759"/>
<evidence type="ECO:0000256" key="13">
    <source>
        <dbReference type="ARBA" id="ARBA00046720"/>
    </source>
</evidence>
<feature type="region of interest" description="Disordered" evidence="14">
    <location>
        <begin position="351"/>
        <end position="394"/>
    </location>
</feature>
<evidence type="ECO:0000256" key="4">
    <source>
        <dbReference type="ARBA" id="ARBA00022499"/>
    </source>
</evidence>
<dbReference type="InterPro" id="IPR016024">
    <property type="entry name" value="ARM-type_fold"/>
</dbReference>
<dbReference type="InterPro" id="IPR003307">
    <property type="entry name" value="W2_domain"/>
</dbReference>
<dbReference type="CDD" id="cd11559">
    <property type="entry name" value="W2_eIF4G1_like"/>
    <property type="match status" value="1"/>
</dbReference>
<evidence type="ECO:0000256" key="8">
    <source>
        <dbReference type="ARBA" id="ARBA00022845"/>
    </source>
</evidence>
<accession>A0A6P7FTF6</accession>
<dbReference type="PROSITE" id="PS51366">
    <property type="entry name" value="MI"/>
    <property type="match status" value="1"/>
</dbReference>
<evidence type="ECO:0000256" key="11">
    <source>
        <dbReference type="ARBA" id="ARBA00037759"/>
    </source>
</evidence>
<comment type="function">
    <text evidence="11">Appears to play a role in the switch from cap-dependent to IRES-mediated translation during mitosis, apoptosis and viral infection. Cleaved by some caspases and viral proteases.</text>
</comment>
<evidence type="ECO:0000256" key="2">
    <source>
        <dbReference type="ARBA" id="ARBA00022481"/>
    </source>
</evidence>
<dbReference type="GO" id="GO:0016281">
    <property type="term" value="C:eukaryotic translation initiation factor 4F complex"/>
    <property type="evidence" value="ECO:0007669"/>
    <property type="project" value="TreeGrafter"/>
</dbReference>
<dbReference type="InterPro" id="IPR003890">
    <property type="entry name" value="MIF4G-like_typ-3"/>
</dbReference>
<dbReference type="GO" id="GO:0006417">
    <property type="term" value="P:regulation of translation"/>
    <property type="evidence" value="ECO:0007669"/>
    <property type="project" value="UniProtKB-KW"/>
</dbReference>
<dbReference type="InParanoid" id="A0A6P7FTF6"/>
<reference evidence="17" key="1">
    <citation type="submission" date="2025-08" db="UniProtKB">
        <authorList>
            <consortium name="RefSeq"/>
        </authorList>
    </citation>
    <scope>IDENTIFICATION</scope>
    <source>
        <tissue evidence="17">Whole insect</tissue>
    </source>
</reference>
<keyword evidence="10" id="KW-0007">Acetylation</keyword>
<keyword evidence="6" id="KW-0597">Phosphoprotein</keyword>
<organism evidence="17">
    <name type="scientific">Diabrotica virgifera virgifera</name>
    <name type="common">western corn rootworm</name>
    <dbReference type="NCBI Taxonomy" id="50390"/>
    <lineage>
        <taxon>Eukaryota</taxon>
        <taxon>Metazoa</taxon>
        <taxon>Ecdysozoa</taxon>
        <taxon>Arthropoda</taxon>
        <taxon>Hexapoda</taxon>
        <taxon>Insecta</taxon>
        <taxon>Pterygota</taxon>
        <taxon>Neoptera</taxon>
        <taxon>Endopterygota</taxon>
        <taxon>Coleoptera</taxon>
        <taxon>Polyphaga</taxon>
        <taxon>Cucujiformia</taxon>
        <taxon>Chrysomeloidea</taxon>
        <taxon>Chrysomelidae</taxon>
        <taxon>Galerucinae</taxon>
        <taxon>Diabroticina</taxon>
        <taxon>Diabroticites</taxon>
        <taxon>Diabrotica</taxon>
    </lineage>
</organism>
<dbReference type="Pfam" id="PF02854">
    <property type="entry name" value="MIF4G"/>
    <property type="match status" value="1"/>
</dbReference>
<dbReference type="Gene3D" id="1.25.40.180">
    <property type="match status" value="3"/>
</dbReference>
<feature type="domain" description="W2" evidence="15">
    <location>
        <begin position="561"/>
        <end position="749"/>
    </location>
</feature>
<dbReference type="InterPro" id="IPR003891">
    <property type="entry name" value="Initiation_fac_eIF4g_MI"/>
</dbReference>
<keyword evidence="5 17" id="KW-0396">Initiation factor</keyword>
<feature type="compositionally biased region" description="Polar residues" evidence="14">
    <location>
        <begin position="258"/>
        <end position="289"/>
    </location>
</feature>
<dbReference type="FunCoup" id="A0A6P7FTF6">
    <property type="interactions" value="1428"/>
</dbReference>
<evidence type="ECO:0000256" key="9">
    <source>
        <dbReference type="ARBA" id="ARBA00022917"/>
    </source>
</evidence>
<evidence type="ECO:0000256" key="10">
    <source>
        <dbReference type="ARBA" id="ARBA00022990"/>
    </source>
</evidence>
<feature type="compositionally biased region" description="Low complexity" evidence="14">
    <location>
        <begin position="290"/>
        <end position="302"/>
    </location>
</feature>
<evidence type="ECO:0000313" key="17">
    <source>
        <dbReference type="RefSeq" id="XP_028136238.1"/>
    </source>
</evidence>
<keyword evidence="9" id="KW-0648">Protein biosynthesis</keyword>
<evidence type="ECO:0000256" key="14">
    <source>
        <dbReference type="SAM" id="MobiDB-lite"/>
    </source>
</evidence>
<evidence type="ECO:0000256" key="1">
    <source>
        <dbReference type="ARBA" id="ARBA00005775"/>
    </source>
</evidence>
<keyword evidence="4" id="KW-1017">Isopeptide bond</keyword>
<dbReference type="AlphaFoldDB" id="A0A6P7FTF6"/>
<keyword evidence="2" id="KW-0488">Methylation</keyword>
<evidence type="ECO:0000256" key="6">
    <source>
        <dbReference type="ARBA" id="ARBA00022553"/>
    </source>
</evidence>
<feature type="compositionally biased region" description="Basic and acidic residues" evidence="14">
    <location>
        <begin position="378"/>
        <end position="394"/>
    </location>
</feature>
<keyword evidence="3" id="KW-0678">Repressor</keyword>
<comment type="similarity">
    <text evidence="1">Belongs to the eukaryotic initiation factor 4G family.</text>
</comment>
<gene>
    <name evidence="17" type="primary">LOC114330984</name>
</gene>
<dbReference type="Pfam" id="PF02020">
    <property type="entry name" value="W2"/>
    <property type="match status" value="1"/>
</dbReference>
<feature type="region of interest" description="Disordered" evidence="14">
    <location>
        <begin position="197"/>
        <end position="223"/>
    </location>
</feature>
<dbReference type="SMART" id="SM00515">
    <property type="entry name" value="eIF5C"/>
    <property type="match status" value="1"/>
</dbReference>
<dbReference type="GO" id="GO:0003743">
    <property type="term" value="F:translation initiation factor activity"/>
    <property type="evidence" value="ECO:0007669"/>
    <property type="project" value="UniProtKB-KW"/>
</dbReference>
<dbReference type="RefSeq" id="XP_028136238.1">
    <property type="nucleotide sequence ID" value="XM_028280437.1"/>
</dbReference>
<evidence type="ECO:0000256" key="5">
    <source>
        <dbReference type="ARBA" id="ARBA00022540"/>
    </source>
</evidence>
<evidence type="ECO:0000256" key="7">
    <source>
        <dbReference type="ARBA" id="ARBA00022843"/>
    </source>
</evidence>
<dbReference type="PANTHER" id="PTHR23253">
    <property type="entry name" value="EUKARYOTIC TRANSLATION INITIATION FACTOR 4 GAMMA"/>
    <property type="match status" value="1"/>
</dbReference>
<feature type="compositionally biased region" description="Basic and acidic residues" evidence="14">
    <location>
        <begin position="197"/>
        <end position="221"/>
    </location>
</feature>
<dbReference type="PROSITE" id="PS51363">
    <property type="entry name" value="W2"/>
    <property type="match status" value="1"/>
</dbReference>
<keyword evidence="8" id="KW-0810">Translation regulation</keyword>
<feature type="region of interest" description="Disordered" evidence="14">
    <location>
        <begin position="253"/>
        <end position="306"/>
    </location>
</feature>
<dbReference type="PANTHER" id="PTHR23253:SF9">
    <property type="entry name" value="EUKARYOTIC TRANSLATION INITIATION FACTOR 4 GAMMA 2"/>
    <property type="match status" value="1"/>
</dbReference>
<evidence type="ECO:0000259" key="15">
    <source>
        <dbReference type="PROSITE" id="PS51363"/>
    </source>
</evidence>
<name>A0A6P7FTF6_DIAVI</name>
<evidence type="ECO:0000256" key="3">
    <source>
        <dbReference type="ARBA" id="ARBA00022491"/>
    </source>
</evidence>
<proteinExistence type="inferred from homology"/>
<dbReference type="SUPFAM" id="SSF48371">
    <property type="entry name" value="ARM repeat"/>
    <property type="match status" value="3"/>
</dbReference>